<dbReference type="EMBL" id="CP048640">
    <property type="protein sequence ID" value="QIB41657.1"/>
    <property type="molecule type" value="Genomic_DNA"/>
</dbReference>
<evidence type="ECO:0000256" key="1">
    <source>
        <dbReference type="ARBA" id="ARBA00007734"/>
    </source>
</evidence>
<feature type="signal peptide" evidence="4">
    <location>
        <begin position="1"/>
        <end position="22"/>
    </location>
</feature>
<reference evidence="6 7" key="1">
    <citation type="submission" date="2020-02" db="EMBL/GenBank/DDBJ databases">
        <title>Plant-Promoting Endophytic Bacterium Rhizobium oryzihabitans sp. nov., Isolated from the Root of Rice.</title>
        <authorList>
            <person name="zhao J."/>
            <person name="Zhang G."/>
        </authorList>
    </citation>
    <scope>NUCLEOTIDE SEQUENCE [LARGE SCALE GENOMIC DNA]</scope>
    <source>
        <strain evidence="6 7">M15</strain>
        <plasmid evidence="6 7">p8</plasmid>
    </source>
</reference>
<dbReference type="SUPFAM" id="SSF53955">
    <property type="entry name" value="Lysozyme-like"/>
    <property type="match status" value="1"/>
</dbReference>
<geneLocation type="plasmid" evidence="6 7">
    <name>p8</name>
</geneLocation>
<dbReference type="Gene3D" id="1.10.530.10">
    <property type="match status" value="1"/>
</dbReference>
<feature type="region of interest" description="Disordered" evidence="3">
    <location>
        <begin position="300"/>
        <end position="333"/>
    </location>
</feature>
<dbReference type="RefSeq" id="WP_164057024.1">
    <property type="nucleotide sequence ID" value="NZ_CP048640.1"/>
</dbReference>
<protein>
    <submittedName>
        <fullName evidence="6">Lytic transglycosylase domain-containing protein</fullName>
    </submittedName>
</protein>
<keyword evidence="7" id="KW-1185">Reference proteome</keyword>
<comment type="similarity">
    <text evidence="2">Belongs to the virb1 family.</text>
</comment>
<feature type="compositionally biased region" description="Low complexity" evidence="3">
    <location>
        <begin position="300"/>
        <end position="311"/>
    </location>
</feature>
<dbReference type="AlphaFoldDB" id="A0A7L5BRV3"/>
<comment type="similarity">
    <text evidence="1">Belongs to the transglycosylase Slt family.</text>
</comment>
<sequence length="357" mass="38321">MKRNRTVVALLSGVLFVSGAKADVPVEDNKVTGEKLTRDSLTSKVEETDKNRFVQNKSVTCSVYRPAKGGDPNAAAQANPEIAGLIKRVAREEGVDETLFMGLVYQESRFNPCARSQVGAIGLSQLMPGTAKDLGVNPHNIEENLRGGARYLRQQLRTYGGDVNKALAAYNAGPGNVNKYGGIPPFKETQGYVHNITQKWVPALGGNQIPLNYGGSGESFTSMRKATINAMATTQGVAESSSDVGSWFQQLGQTETGTIQDSWDLNSGARNANLHMINKVIELGNSLTDLLNSRNAVSLSSTSGASQSTAVPAKPEKPADPSGNCDPEQNLEWNEEQKACVAKRQNANEINLDLNPQ</sequence>
<evidence type="ECO:0000256" key="4">
    <source>
        <dbReference type="SAM" id="SignalP"/>
    </source>
</evidence>
<evidence type="ECO:0000313" key="7">
    <source>
        <dbReference type="Proteomes" id="UP000464865"/>
    </source>
</evidence>
<dbReference type="CDD" id="cd00254">
    <property type="entry name" value="LT-like"/>
    <property type="match status" value="1"/>
</dbReference>
<dbReference type="PANTHER" id="PTHR37423">
    <property type="entry name" value="SOLUBLE LYTIC MUREIN TRANSGLYCOSYLASE-RELATED"/>
    <property type="match status" value="1"/>
</dbReference>
<evidence type="ECO:0000259" key="5">
    <source>
        <dbReference type="Pfam" id="PF01464"/>
    </source>
</evidence>
<evidence type="ECO:0000256" key="3">
    <source>
        <dbReference type="SAM" id="MobiDB-lite"/>
    </source>
</evidence>
<proteinExistence type="inferred from homology"/>
<feature type="domain" description="Transglycosylase SLT" evidence="5">
    <location>
        <begin position="86"/>
        <end position="189"/>
    </location>
</feature>
<accession>A0A7L5BRV3</accession>
<dbReference type="InterPro" id="IPR023346">
    <property type="entry name" value="Lysozyme-like_dom_sf"/>
</dbReference>
<feature type="chain" id="PRO_5029907877" evidence="4">
    <location>
        <begin position="23"/>
        <end position="357"/>
    </location>
</feature>
<dbReference type="Proteomes" id="UP000464865">
    <property type="component" value="Plasmid p8"/>
</dbReference>
<name>A0A7L5BRV3_9HYPH</name>
<dbReference type="InterPro" id="IPR008258">
    <property type="entry name" value="Transglycosylase_SLT_dom_1"/>
</dbReference>
<organism evidence="6 7">
    <name type="scientific">Rhizobium oryzihabitans</name>
    <dbReference type="NCBI Taxonomy" id="2267833"/>
    <lineage>
        <taxon>Bacteria</taxon>
        <taxon>Pseudomonadati</taxon>
        <taxon>Pseudomonadota</taxon>
        <taxon>Alphaproteobacteria</taxon>
        <taxon>Hyphomicrobiales</taxon>
        <taxon>Rhizobiaceae</taxon>
        <taxon>Rhizobium/Agrobacterium group</taxon>
        <taxon>Rhizobium</taxon>
    </lineage>
</organism>
<dbReference type="KEGG" id="roy:G3A56_28225"/>
<keyword evidence="4" id="KW-0732">Signal</keyword>
<gene>
    <name evidence="6" type="ORF">G3A56_28225</name>
</gene>
<dbReference type="Pfam" id="PF01464">
    <property type="entry name" value="SLT"/>
    <property type="match status" value="1"/>
</dbReference>
<evidence type="ECO:0000256" key="2">
    <source>
        <dbReference type="ARBA" id="ARBA00009387"/>
    </source>
</evidence>
<dbReference type="PANTHER" id="PTHR37423:SF2">
    <property type="entry name" value="MEMBRANE-BOUND LYTIC MUREIN TRANSGLYCOSYLASE C"/>
    <property type="match status" value="1"/>
</dbReference>
<evidence type="ECO:0000313" key="6">
    <source>
        <dbReference type="EMBL" id="QIB41657.1"/>
    </source>
</evidence>
<keyword evidence="6" id="KW-0614">Plasmid</keyword>